<dbReference type="GO" id="GO:0043709">
    <property type="term" value="P:cell adhesion involved in single-species biofilm formation"/>
    <property type="evidence" value="ECO:0007669"/>
    <property type="project" value="TreeGrafter"/>
</dbReference>
<evidence type="ECO:0000313" key="4">
    <source>
        <dbReference type="Proteomes" id="UP000245469"/>
    </source>
</evidence>
<feature type="domain" description="GGDEF" evidence="2">
    <location>
        <begin position="70"/>
        <end position="221"/>
    </location>
</feature>
<dbReference type="InterPro" id="IPR000160">
    <property type="entry name" value="GGDEF_dom"/>
</dbReference>
<dbReference type="InterPro" id="IPR043128">
    <property type="entry name" value="Rev_trsase/Diguanyl_cyclase"/>
</dbReference>
<dbReference type="InterPro" id="IPR050469">
    <property type="entry name" value="Diguanylate_Cyclase"/>
</dbReference>
<protein>
    <submittedName>
        <fullName evidence="3">Diguanylate cyclase (GGDEF)-like protein</fullName>
    </submittedName>
</protein>
<evidence type="ECO:0000259" key="2">
    <source>
        <dbReference type="PROSITE" id="PS50887"/>
    </source>
</evidence>
<comment type="caution">
    <text evidence="3">The sequence shown here is derived from an EMBL/GenBank/DDBJ whole genome shotgun (WGS) entry which is preliminary data.</text>
</comment>
<dbReference type="RefSeq" id="WP_109774865.1">
    <property type="nucleotide sequence ID" value="NZ_QGDQ01000015.1"/>
</dbReference>
<dbReference type="PANTHER" id="PTHR45138">
    <property type="entry name" value="REGULATORY COMPONENTS OF SENSORY TRANSDUCTION SYSTEM"/>
    <property type="match status" value="1"/>
</dbReference>
<dbReference type="PANTHER" id="PTHR45138:SF9">
    <property type="entry name" value="DIGUANYLATE CYCLASE DGCM-RELATED"/>
    <property type="match status" value="1"/>
</dbReference>
<dbReference type="PROSITE" id="PS50887">
    <property type="entry name" value="GGDEF"/>
    <property type="match status" value="1"/>
</dbReference>
<keyword evidence="1" id="KW-1133">Transmembrane helix</keyword>
<dbReference type="EMBL" id="QGDQ01000015">
    <property type="protein sequence ID" value="PWJ53007.1"/>
    <property type="molecule type" value="Genomic_DNA"/>
</dbReference>
<proteinExistence type="predicted"/>
<gene>
    <name evidence="3" type="ORF">BXY45_11524</name>
</gene>
<dbReference type="GO" id="GO:0052621">
    <property type="term" value="F:diguanylate cyclase activity"/>
    <property type="evidence" value="ECO:0007669"/>
    <property type="project" value="TreeGrafter"/>
</dbReference>
<dbReference type="InterPro" id="IPR029787">
    <property type="entry name" value="Nucleotide_cyclase"/>
</dbReference>
<dbReference type="NCBIfam" id="TIGR00254">
    <property type="entry name" value="GGDEF"/>
    <property type="match status" value="1"/>
</dbReference>
<dbReference type="AlphaFoldDB" id="A0A316ASC5"/>
<sequence length="234" mass="24765">MRTLVTEVAVVLICLPVFVGYTAVLLRRSEQLRLTAQHMAEHDQLTGLLNRHGIALKTPALIKRARAEGRHMGVLVLDVDHFKNINDSYGHDAGDVVLASLGTGLVSWVNEGDLAVRLGGEEFAVIGLHDHPDSARLLAERLRSSASQLQVVAALRFTVSVGVASTVPAPLASDEPVSYRELTTARAAADAGVLSQLLSAADGALYRAKASGRNRVEITPEPGADAAPTLVSKG</sequence>
<dbReference type="SUPFAM" id="SSF55073">
    <property type="entry name" value="Nucleotide cyclase"/>
    <property type="match status" value="1"/>
</dbReference>
<feature type="transmembrane region" description="Helical" evidence="1">
    <location>
        <begin position="6"/>
        <end position="26"/>
    </location>
</feature>
<keyword evidence="1" id="KW-0472">Membrane</keyword>
<evidence type="ECO:0000313" key="3">
    <source>
        <dbReference type="EMBL" id="PWJ53007.1"/>
    </source>
</evidence>
<dbReference type="FunFam" id="3.30.70.270:FF:000001">
    <property type="entry name" value="Diguanylate cyclase domain protein"/>
    <property type="match status" value="1"/>
</dbReference>
<dbReference type="Proteomes" id="UP000245469">
    <property type="component" value="Unassembled WGS sequence"/>
</dbReference>
<organism evidence="3 4">
    <name type="scientific">Quadrisphaera granulorum</name>
    <dbReference type="NCBI Taxonomy" id="317664"/>
    <lineage>
        <taxon>Bacteria</taxon>
        <taxon>Bacillati</taxon>
        <taxon>Actinomycetota</taxon>
        <taxon>Actinomycetes</taxon>
        <taxon>Kineosporiales</taxon>
        <taxon>Kineosporiaceae</taxon>
        <taxon>Quadrisphaera</taxon>
    </lineage>
</organism>
<dbReference type="Gene3D" id="3.30.70.270">
    <property type="match status" value="1"/>
</dbReference>
<evidence type="ECO:0000256" key="1">
    <source>
        <dbReference type="SAM" id="Phobius"/>
    </source>
</evidence>
<dbReference type="GO" id="GO:1902201">
    <property type="term" value="P:negative regulation of bacterial-type flagellum-dependent cell motility"/>
    <property type="evidence" value="ECO:0007669"/>
    <property type="project" value="TreeGrafter"/>
</dbReference>
<keyword evidence="1" id="KW-0812">Transmembrane</keyword>
<dbReference type="OrthoDB" id="23692at2"/>
<dbReference type="SMART" id="SM00267">
    <property type="entry name" value="GGDEF"/>
    <property type="match status" value="1"/>
</dbReference>
<dbReference type="CDD" id="cd01949">
    <property type="entry name" value="GGDEF"/>
    <property type="match status" value="1"/>
</dbReference>
<accession>A0A316ASC5</accession>
<name>A0A316ASC5_9ACTN</name>
<reference evidence="3 4" key="1">
    <citation type="submission" date="2018-03" db="EMBL/GenBank/DDBJ databases">
        <title>Genomic Encyclopedia of Archaeal and Bacterial Type Strains, Phase II (KMG-II): from individual species to whole genera.</title>
        <authorList>
            <person name="Goeker M."/>
        </authorList>
    </citation>
    <scope>NUCLEOTIDE SEQUENCE [LARGE SCALE GENOMIC DNA]</scope>
    <source>
        <strain evidence="3 4">DSM 44889</strain>
    </source>
</reference>
<dbReference type="Pfam" id="PF00990">
    <property type="entry name" value="GGDEF"/>
    <property type="match status" value="1"/>
</dbReference>
<dbReference type="GO" id="GO:0005886">
    <property type="term" value="C:plasma membrane"/>
    <property type="evidence" value="ECO:0007669"/>
    <property type="project" value="TreeGrafter"/>
</dbReference>
<keyword evidence="4" id="KW-1185">Reference proteome</keyword>